<dbReference type="GO" id="GO:0042597">
    <property type="term" value="C:periplasmic space"/>
    <property type="evidence" value="ECO:0007669"/>
    <property type="project" value="UniProtKB-ARBA"/>
</dbReference>
<evidence type="ECO:0000256" key="5">
    <source>
        <dbReference type="SAM" id="MobiDB-lite"/>
    </source>
</evidence>
<comment type="subcellular location">
    <subcellularLocation>
        <location evidence="1">Cell envelope</location>
    </subcellularLocation>
</comment>
<keyword evidence="3" id="KW-0813">Transport</keyword>
<keyword evidence="4 6" id="KW-0732">Signal</keyword>
<dbReference type="GO" id="GO:1904680">
    <property type="term" value="F:peptide transmembrane transporter activity"/>
    <property type="evidence" value="ECO:0007669"/>
    <property type="project" value="TreeGrafter"/>
</dbReference>
<organism evidence="8 9">
    <name type="scientific">Candidatus Ventrousia excrementavium</name>
    <dbReference type="NCBI Taxonomy" id="2840961"/>
    <lineage>
        <taxon>Bacteria</taxon>
        <taxon>Bacillati</taxon>
        <taxon>Bacillota</taxon>
        <taxon>Clostridia</taxon>
        <taxon>Eubacteriales</taxon>
        <taxon>Clostridiaceae</taxon>
        <taxon>Clostridiaceae incertae sedis</taxon>
        <taxon>Candidatus Ventrousia</taxon>
    </lineage>
</organism>
<name>A0A9D1LJK8_9CLOT</name>
<dbReference type="GO" id="GO:0015833">
    <property type="term" value="P:peptide transport"/>
    <property type="evidence" value="ECO:0007669"/>
    <property type="project" value="TreeGrafter"/>
</dbReference>
<dbReference type="PROSITE" id="PS51257">
    <property type="entry name" value="PROKAR_LIPOPROTEIN"/>
    <property type="match status" value="1"/>
</dbReference>
<proteinExistence type="inferred from homology"/>
<dbReference type="PIRSF" id="PIRSF002741">
    <property type="entry name" value="MppA"/>
    <property type="match status" value="1"/>
</dbReference>
<dbReference type="PANTHER" id="PTHR30290:SF10">
    <property type="entry name" value="PERIPLASMIC OLIGOPEPTIDE-BINDING PROTEIN-RELATED"/>
    <property type="match status" value="1"/>
</dbReference>
<evidence type="ECO:0000259" key="7">
    <source>
        <dbReference type="Pfam" id="PF00496"/>
    </source>
</evidence>
<feature type="chain" id="PRO_5038623803" description="Solute-binding protein family 5 domain-containing protein" evidence="6">
    <location>
        <begin position="20"/>
        <end position="537"/>
    </location>
</feature>
<dbReference type="PANTHER" id="PTHR30290">
    <property type="entry name" value="PERIPLASMIC BINDING COMPONENT OF ABC TRANSPORTER"/>
    <property type="match status" value="1"/>
</dbReference>
<feature type="non-terminal residue" evidence="8">
    <location>
        <position position="537"/>
    </location>
</feature>
<dbReference type="SUPFAM" id="SSF53850">
    <property type="entry name" value="Periplasmic binding protein-like II"/>
    <property type="match status" value="1"/>
</dbReference>
<dbReference type="AlphaFoldDB" id="A0A9D1LJK8"/>
<dbReference type="Proteomes" id="UP000824073">
    <property type="component" value="Unassembled WGS sequence"/>
</dbReference>
<reference evidence="8" key="1">
    <citation type="submission" date="2020-10" db="EMBL/GenBank/DDBJ databases">
        <authorList>
            <person name="Gilroy R."/>
        </authorList>
    </citation>
    <scope>NUCLEOTIDE SEQUENCE</scope>
    <source>
        <strain evidence="8">CHK191-8634</strain>
    </source>
</reference>
<comment type="caution">
    <text evidence="8">The sequence shown here is derived from an EMBL/GenBank/DDBJ whole genome shotgun (WGS) entry which is preliminary data.</text>
</comment>
<reference evidence="8" key="2">
    <citation type="journal article" date="2021" name="PeerJ">
        <title>Extensive microbial diversity within the chicken gut microbiome revealed by metagenomics and culture.</title>
        <authorList>
            <person name="Gilroy R."/>
            <person name="Ravi A."/>
            <person name="Getino M."/>
            <person name="Pursley I."/>
            <person name="Horton D.L."/>
            <person name="Alikhan N.F."/>
            <person name="Baker D."/>
            <person name="Gharbi K."/>
            <person name="Hall N."/>
            <person name="Watson M."/>
            <person name="Adriaenssens E.M."/>
            <person name="Foster-Nyarko E."/>
            <person name="Jarju S."/>
            <person name="Secka A."/>
            <person name="Antonio M."/>
            <person name="Oren A."/>
            <person name="Chaudhuri R.R."/>
            <person name="La Ragione R."/>
            <person name="Hildebrand F."/>
            <person name="Pallen M.J."/>
        </authorList>
    </citation>
    <scope>NUCLEOTIDE SEQUENCE</scope>
    <source>
        <strain evidence="8">CHK191-8634</strain>
    </source>
</reference>
<feature type="domain" description="Solute-binding protein family 5" evidence="7">
    <location>
        <begin position="122"/>
        <end position="523"/>
    </location>
</feature>
<accession>A0A9D1LJK8</accession>
<evidence type="ECO:0000256" key="3">
    <source>
        <dbReference type="ARBA" id="ARBA00022448"/>
    </source>
</evidence>
<dbReference type="Gene3D" id="3.90.76.10">
    <property type="entry name" value="Dipeptide-binding Protein, Domain 1"/>
    <property type="match status" value="1"/>
</dbReference>
<dbReference type="Gene3D" id="3.10.105.10">
    <property type="entry name" value="Dipeptide-binding Protein, Domain 3"/>
    <property type="match status" value="1"/>
</dbReference>
<evidence type="ECO:0000256" key="6">
    <source>
        <dbReference type="SAM" id="SignalP"/>
    </source>
</evidence>
<dbReference type="Gene3D" id="3.40.190.10">
    <property type="entry name" value="Periplasmic binding protein-like II"/>
    <property type="match status" value="1"/>
</dbReference>
<dbReference type="GO" id="GO:0030313">
    <property type="term" value="C:cell envelope"/>
    <property type="evidence" value="ECO:0007669"/>
    <property type="project" value="UniProtKB-SubCell"/>
</dbReference>
<evidence type="ECO:0000256" key="4">
    <source>
        <dbReference type="ARBA" id="ARBA00022729"/>
    </source>
</evidence>
<gene>
    <name evidence="8" type="ORF">IAB67_01830</name>
</gene>
<dbReference type="InterPro" id="IPR030678">
    <property type="entry name" value="Peptide/Ni-bd"/>
</dbReference>
<protein>
    <recommendedName>
        <fullName evidence="7">Solute-binding protein family 5 domain-containing protein</fullName>
    </recommendedName>
</protein>
<dbReference type="InterPro" id="IPR039424">
    <property type="entry name" value="SBP_5"/>
</dbReference>
<evidence type="ECO:0000313" key="9">
    <source>
        <dbReference type="Proteomes" id="UP000824073"/>
    </source>
</evidence>
<comment type="similarity">
    <text evidence="2">Belongs to the bacterial solute-binding protein 5 family.</text>
</comment>
<evidence type="ECO:0000256" key="2">
    <source>
        <dbReference type="ARBA" id="ARBA00005695"/>
    </source>
</evidence>
<dbReference type="EMBL" id="DVMR01000019">
    <property type="protein sequence ID" value="HIU43018.1"/>
    <property type="molecule type" value="Genomic_DNA"/>
</dbReference>
<feature type="signal peptide" evidence="6">
    <location>
        <begin position="1"/>
        <end position="19"/>
    </location>
</feature>
<feature type="region of interest" description="Disordered" evidence="5">
    <location>
        <begin position="22"/>
        <end position="63"/>
    </location>
</feature>
<dbReference type="Pfam" id="PF00496">
    <property type="entry name" value="SBP_bac_5"/>
    <property type="match status" value="1"/>
</dbReference>
<dbReference type="GO" id="GO:0043190">
    <property type="term" value="C:ATP-binding cassette (ABC) transporter complex"/>
    <property type="evidence" value="ECO:0007669"/>
    <property type="project" value="InterPro"/>
</dbReference>
<sequence length="537" mass="60546">MKRTLALLLILMLGLGTLAGCQREEPDLTPSEPDTTNDSNQTTEPTTPDEPDTSSDTPLPEGEGTLRIAVNADISTLNGHMYSMSRDSDAADMLAIYLYRSYIGDDYKFTRLPEFAAEIPQQMDDTQTVWQIPLREGLTWENGDPLNADTVIYSYKMLIDPKLLNTRASYFNSNTITVLNGTEYTAGECEWEDVGLKKIDDYTVELTTAAPVTADEIMTHLCFNASMAMVHEPTYEAAMNEDRSATMYGTSADTYMSAGSFTIKEWIPGASITYQKNPDWVFADKIWLAEVTERVVTDTSTTLQMFLNGEIDYVSLGNEEYNQYKEDPRLIESDATSLYHISVNMQNPDNPILGNLNFRKALYYGTDREAVAAAGNSIPAWWIQPMMVVGNLETGEKYRDMMAEAHPEWVPENYAYDPEAAVEYFNTALEETGLDSVTLTLLYSSDNSRYKTCSEYLQKAWAELFGADRFTLEIQGMPNSQMTATKKDWVNNPSSYDLGWGGWSTSKISPWNGYNVWRSTYAQKNEPYFSEALDDLW</sequence>
<dbReference type="InterPro" id="IPR000914">
    <property type="entry name" value="SBP_5_dom"/>
</dbReference>
<feature type="compositionally biased region" description="Polar residues" evidence="5">
    <location>
        <begin position="32"/>
        <end position="41"/>
    </location>
</feature>
<evidence type="ECO:0000313" key="8">
    <source>
        <dbReference type="EMBL" id="HIU43018.1"/>
    </source>
</evidence>
<evidence type="ECO:0000256" key="1">
    <source>
        <dbReference type="ARBA" id="ARBA00004196"/>
    </source>
</evidence>